<gene>
    <name evidence="1" type="ORF">NDU88_005922</name>
</gene>
<accession>A0AAV7X009</accession>
<comment type="caution">
    <text evidence="1">The sequence shown here is derived from an EMBL/GenBank/DDBJ whole genome shotgun (WGS) entry which is preliminary data.</text>
</comment>
<feature type="non-terminal residue" evidence="1">
    <location>
        <position position="57"/>
    </location>
</feature>
<dbReference type="Proteomes" id="UP001066276">
    <property type="component" value="Chromosome 1_1"/>
</dbReference>
<dbReference type="EMBL" id="JANPWB010000001">
    <property type="protein sequence ID" value="KAJ1218341.1"/>
    <property type="molecule type" value="Genomic_DNA"/>
</dbReference>
<organism evidence="1 2">
    <name type="scientific">Pleurodeles waltl</name>
    <name type="common">Iberian ribbed newt</name>
    <dbReference type="NCBI Taxonomy" id="8319"/>
    <lineage>
        <taxon>Eukaryota</taxon>
        <taxon>Metazoa</taxon>
        <taxon>Chordata</taxon>
        <taxon>Craniata</taxon>
        <taxon>Vertebrata</taxon>
        <taxon>Euteleostomi</taxon>
        <taxon>Amphibia</taxon>
        <taxon>Batrachia</taxon>
        <taxon>Caudata</taxon>
        <taxon>Salamandroidea</taxon>
        <taxon>Salamandridae</taxon>
        <taxon>Pleurodelinae</taxon>
        <taxon>Pleurodeles</taxon>
    </lineage>
</organism>
<dbReference type="AlphaFoldDB" id="A0AAV7X009"/>
<evidence type="ECO:0000313" key="2">
    <source>
        <dbReference type="Proteomes" id="UP001066276"/>
    </source>
</evidence>
<name>A0AAV7X009_PLEWA</name>
<sequence>HLIDQRNATLTFIPYSGAGAKDRLIHLNVCPFAAPYVINKQKAFDWQKRVQKEKQNC</sequence>
<protein>
    <submittedName>
        <fullName evidence="1">Uncharacterized protein</fullName>
    </submittedName>
</protein>
<evidence type="ECO:0000313" key="1">
    <source>
        <dbReference type="EMBL" id="KAJ1218341.1"/>
    </source>
</evidence>
<proteinExistence type="predicted"/>
<keyword evidence="2" id="KW-1185">Reference proteome</keyword>
<feature type="non-terminal residue" evidence="1">
    <location>
        <position position="1"/>
    </location>
</feature>
<reference evidence="1" key="1">
    <citation type="journal article" date="2022" name="bioRxiv">
        <title>Sequencing and chromosome-scale assembly of the giantPleurodeles waltlgenome.</title>
        <authorList>
            <person name="Brown T."/>
            <person name="Elewa A."/>
            <person name="Iarovenko S."/>
            <person name="Subramanian E."/>
            <person name="Araus A.J."/>
            <person name="Petzold A."/>
            <person name="Susuki M."/>
            <person name="Suzuki K.-i.T."/>
            <person name="Hayashi T."/>
            <person name="Toyoda A."/>
            <person name="Oliveira C."/>
            <person name="Osipova E."/>
            <person name="Leigh N.D."/>
            <person name="Simon A."/>
            <person name="Yun M.H."/>
        </authorList>
    </citation>
    <scope>NUCLEOTIDE SEQUENCE</scope>
    <source>
        <strain evidence="1">20211129_DDA</strain>
        <tissue evidence="1">Liver</tissue>
    </source>
</reference>